<feature type="signal peptide" evidence="4">
    <location>
        <begin position="1"/>
        <end position="18"/>
    </location>
</feature>
<dbReference type="EMBL" id="ONZQ02000012">
    <property type="protein sequence ID" value="SPO05241.1"/>
    <property type="molecule type" value="Genomic_DNA"/>
</dbReference>
<comment type="similarity">
    <text evidence="1">Belongs to the peptidase A1 family.</text>
</comment>
<accession>A0AAE8N2J4</accession>
<dbReference type="SUPFAM" id="SSF50630">
    <property type="entry name" value="Acid proteases"/>
    <property type="match status" value="1"/>
</dbReference>
<dbReference type="GO" id="GO:0004190">
    <property type="term" value="F:aspartic-type endopeptidase activity"/>
    <property type="evidence" value="ECO:0007669"/>
    <property type="project" value="InterPro"/>
</dbReference>
<dbReference type="PANTHER" id="PTHR47966">
    <property type="entry name" value="BETA-SITE APP-CLEAVING ENZYME, ISOFORM A-RELATED"/>
    <property type="match status" value="1"/>
</dbReference>
<evidence type="ECO:0000313" key="7">
    <source>
        <dbReference type="Proteomes" id="UP001187682"/>
    </source>
</evidence>
<keyword evidence="7" id="KW-1185">Reference proteome</keyword>
<evidence type="ECO:0000256" key="3">
    <source>
        <dbReference type="PIRSR" id="PIRSR601461-2"/>
    </source>
</evidence>
<feature type="disulfide bond" evidence="3">
    <location>
        <begin position="311"/>
        <end position="347"/>
    </location>
</feature>
<evidence type="ECO:0000256" key="4">
    <source>
        <dbReference type="SAM" id="SignalP"/>
    </source>
</evidence>
<feature type="active site" evidence="2">
    <location>
        <position position="82"/>
    </location>
</feature>
<feature type="active site" evidence="2">
    <location>
        <position position="276"/>
    </location>
</feature>
<reference evidence="6" key="1">
    <citation type="submission" date="2018-03" db="EMBL/GenBank/DDBJ databases">
        <authorList>
            <person name="Guldener U."/>
        </authorList>
    </citation>
    <scope>NUCLEOTIDE SEQUENCE</scope>
</reference>
<dbReference type="PROSITE" id="PS51767">
    <property type="entry name" value="PEPTIDASE_A1"/>
    <property type="match status" value="1"/>
</dbReference>
<keyword evidence="3" id="KW-1015">Disulfide bond</keyword>
<sequence>MLHKLSAISALLSLAVHGLAIGAKEGRGFITFPVSGRTGSHPLGKHTKRQESVSAVDRHSGTFYTIDITIGTPGQTVPVQFDTGAPDLWINPSCTEASDAEFCSAQSRFTSSSTLVDLKKSTQLNYGAGRANIRYLRDFVTIGSAQIADQVFGVATESSILNLGILGAAPSLSGWEHDYPSVFDNLVAQGLIGSRSFGMNLRGFQTDSGAVIFGGLDTKKFTGPLKKLPVIPAEAAPQATTRWWVSLDGISVDRGDGQSITVFEAPSGNGQVVLVDSGYTMSALPKPIFQKLVAAFPEAEVTPDGFHSVDCLDEGEGGFVSFTFGDLTINVPYHDFVWHVPGNDDLCFIGAYEDEFPVLGDTFLRAAYVVYDFDHRTVHMAQSDDCGSNIVAITDGVSVTEGDCGKPSAA</sequence>
<dbReference type="Pfam" id="PF00026">
    <property type="entry name" value="Asp"/>
    <property type="match status" value="1"/>
</dbReference>
<dbReference type="PRINTS" id="PR00792">
    <property type="entry name" value="PEPSIN"/>
</dbReference>
<dbReference type="Gene3D" id="2.40.70.10">
    <property type="entry name" value="Acid Proteases"/>
    <property type="match status" value="2"/>
</dbReference>
<comment type="caution">
    <text evidence="6">The sequence shown here is derived from an EMBL/GenBank/DDBJ whole genome shotgun (WGS) entry which is preliminary data.</text>
</comment>
<evidence type="ECO:0000256" key="1">
    <source>
        <dbReference type="ARBA" id="ARBA00007447"/>
    </source>
</evidence>
<dbReference type="PANTHER" id="PTHR47966:SF65">
    <property type="entry name" value="ASPARTIC-TYPE ENDOPEPTIDASE"/>
    <property type="match status" value="1"/>
</dbReference>
<dbReference type="InterPro" id="IPR033121">
    <property type="entry name" value="PEPTIDASE_A1"/>
</dbReference>
<protein>
    <recommendedName>
        <fullName evidence="5">Peptidase A1 domain-containing protein</fullName>
    </recommendedName>
</protein>
<name>A0AAE8N2J4_9PEZI</name>
<evidence type="ECO:0000259" key="5">
    <source>
        <dbReference type="PROSITE" id="PS51767"/>
    </source>
</evidence>
<dbReference type="InterPro" id="IPR001461">
    <property type="entry name" value="Aspartic_peptidase_A1"/>
</dbReference>
<evidence type="ECO:0000313" key="6">
    <source>
        <dbReference type="EMBL" id="SPO05241.1"/>
    </source>
</evidence>
<gene>
    <name evidence="6" type="ORF">DNG_07928</name>
</gene>
<dbReference type="Proteomes" id="UP001187682">
    <property type="component" value="Unassembled WGS sequence"/>
</dbReference>
<organism evidence="6 7">
    <name type="scientific">Cephalotrichum gorgonifer</name>
    <dbReference type="NCBI Taxonomy" id="2041049"/>
    <lineage>
        <taxon>Eukaryota</taxon>
        <taxon>Fungi</taxon>
        <taxon>Dikarya</taxon>
        <taxon>Ascomycota</taxon>
        <taxon>Pezizomycotina</taxon>
        <taxon>Sordariomycetes</taxon>
        <taxon>Hypocreomycetidae</taxon>
        <taxon>Microascales</taxon>
        <taxon>Microascaceae</taxon>
        <taxon>Cephalotrichum</taxon>
    </lineage>
</organism>
<dbReference type="AlphaFoldDB" id="A0AAE8N2J4"/>
<feature type="domain" description="Peptidase A1" evidence="5">
    <location>
        <begin position="64"/>
        <end position="381"/>
    </location>
</feature>
<proteinExistence type="inferred from homology"/>
<feature type="chain" id="PRO_5042106408" description="Peptidase A1 domain-containing protein" evidence="4">
    <location>
        <begin position="19"/>
        <end position="410"/>
    </location>
</feature>
<dbReference type="GO" id="GO:0006508">
    <property type="term" value="P:proteolysis"/>
    <property type="evidence" value="ECO:0007669"/>
    <property type="project" value="InterPro"/>
</dbReference>
<evidence type="ECO:0000256" key="2">
    <source>
        <dbReference type="PIRSR" id="PIRSR601461-1"/>
    </source>
</evidence>
<keyword evidence="4" id="KW-0732">Signal</keyword>
<dbReference type="InterPro" id="IPR021109">
    <property type="entry name" value="Peptidase_aspartic_dom_sf"/>
</dbReference>